<accession>A0A4S8PZ75</accession>
<evidence type="ECO:0000256" key="7">
    <source>
        <dbReference type="ARBA" id="ARBA00022840"/>
    </source>
</evidence>
<dbReference type="InterPro" id="IPR014001">
    <property type="entry name" value="Helicase_ATP-bd"/>
</dbReference>
<dbReference type="GO" id="GO:0003677">
    <property type="term" value="F:DNA binding"/>
    <property type="evidence" value="ECO:0007669"/>
    <property type="project" value="UniProtKB-UniRule"/>
</dbReference>
<keyword evidence="7 12" id="KW-0067">ATP-binding</keyword>
<protein>
    <recommendedName>
        <fullName evidence="11 12">UvrABC system protein B</fullName>
        <shortName evidence="12">Protein UvrB</shortName>
    </recommendedName>
    <alternativeName>
        <fullName evidence="12">Excinuclease ABC subunit B</fullName>
    </alternativeName>
</protein>
<reference evidence="18" key="1">
    <citation type="submission" date="2019-04" db="EMBL/GenBank/DDBJ databases">
        <title>Nocardioides xinjiangensis sp. nov.</title>
        <authorList>
            <person name="Liu S."/>
        </authorList>
    </citation>
    <scope>NUCLEOTIDE SEQUENCE [LARGE SCALE GENOMIC DNA]</scope>
    <source>
        <strain evidence="18">18</strain>
    </source>
</reference>
<dbReference type="GO" id="GO:0009381">
    <property type="term" value="F:excinuclease ABC activity"/>
    <property type="evidence" value="ECO:0007669"/>
    <property type="project" value="UniProtKB-UniRule"/>
</dbReference>
<keyword evidence="3 12" id="KW-0963">Cytoplasm</keyword>
<dbReference type="GO" id="GO:0016887">
    <property type="term" value="F:ATP hydrolysis activity"/>
    <property type="evidence" value="ECO:0007669"/>
    <property type="project" value="InterPro"/>
</dbReference>
<dbReference type="GO" id="GO:0009380">
    <property type="term" value="C:excinuclease repair complex"/>
    <property type="evidence" value="ECO:0007669"/>
    <property type="project" value="InterPro"/>
</dbReference>
<evidence type="ECO:0000256" key="1">
    <source>
        <dbReference type="ARBA" id="ARBA00004496"/>
    </source>
</evidence>
<evidence type="ECO:0000259" key="15">
    <source>
        <dbReference type="PROSITE" id="PS51192"/>
    </source>
</evidence>
<keyword evidence="4 12" id="KW-0547">Nucleotide-binding</keyword>
<keyword evidence="8 12" id="KW-0267">Excision nuclease</keyword>
<dbReference type="InterPro" id="IPR001943">
    <property type="entry name" value="UVR_dom"/>
</dbReference>
<dbReference type="GO" id="GO:0005524">
    <property type="term" value="F:ATP binding"/>
    <property type="evidence" value="ECO:0007669"/>
    <property type="project" value="UniProtKB-UniRule"/>
</dbReference>
<evidence type="ECO:0000256" key="6">
    <source>
        <dbReference type="ARBA" id="ARBA00022769"/>
    </source>
</evidence>
<dbReference type="SUPFAM" id="SSF46600">
    <property type="entry name" value="C-terminal UvrC-binding domain of UvrB"/>
    <property type="match status" value="1"/>
</dbReference>
<dbReference type="GO" id="GO:0005737">
    <property type="term" value="C:cytoplasm"/>
    <property type="evidence" value="ECO:0007669"/>
    <property type="project" value="UniProtKB-SubCell"/>
</dbReference>
<dbReference type="NCBIfam" id="TIGR00631">
    <property type="entry name" value="uvrb"/>
    <property type="match status" value="1"/>
</dbReference>
<feature type="binding site" evidence="12">
    <location>
        <begin position="46"/>
        <end position="53"/>
    </location>
    <ligand>
        <name>ATP</name>
        <dbReference type="ChEBI" id="CHEBI:30616"/>
    </ligand>
</feature>
<feature type="short sequence motif" description="Beta-hairpin" evidence="12">
    <location>
        <begin position="99"/>
        <end position="122"/>
    </location>
</feature>
<dbReference type="InterPro" id="IPR001650">
    <property type="entry name" value="Helicase_C-like"/>
</dbReference>
<dbReference type="PROSITE" id="PS51194">
    <property type="entry name" value="HELICASE_CTER"/>
    <property type="match status" value="1"/>
</dbReference>
<dbReference type="InterPro" id="IPR027417">
    <property type="entry name" value="P-loop_NTPase"/>
</dbReference>
<evidence type="ECO:0000256" key="12">
    <source>
        <dbReference type="HAMAP-Rule" id="MF_00204"/>
    </source>
</evidence>
<dbReference type="PROSITE" id="PS51192">
    <property type="entry name" value="HELICASE_ATP_BIND_1"/>
    <property type="match status" value="1"/>
</dbReference>
<dbReference type="Pfam" id="PF12344">
    <property type="entry name" value="UvrB"/>
    <property type="match status" value="1"/>
</dbReference>
<dbReference type="PROSITE" id="PS50151">
    <property type="entry name" value="UVR"/>
    <property type="match status" value="1"/>
</dbReference>
<keyword evidence="9 12" id="KW-0234">DNA repair</keyword>
<evidence type="ECO:0000313" key="17">
    <source>
        <dbReference type="EMBL" id="THV36970.1"/>
    </source>
</evidence>
<keyword evidence="6 12" id="KW-0228">DNA excision</keyword>
<dbReference type="OrthoDB" id="9806651at2"/>
<evidence type="ECO:0000256" key="4">
    <source>
        <dbReference type="ARBA" id="ARBA00022741"/>
    </source>
</evidence>
<dbReference type="Pfam" id="PF00271">
    <property type="entry name" value="Helicase_C"/>
    <property type="match status" value="1"/>
</dbReference>
<dbReference type="Gene3D" id="4.10.860.10">
    <property type="entry name" value="UVR domain"/>
    <property type="match status" value="1"/>
</dbReference>
<dbReference type="InterPro" id="IPR004807">
    <property type="entry name" value="UvrB"/>
</dbReference>
<dbReference type="HAMAP" id="MF_00204">
    <property type="entry name" value="UvrB"/>
    <property type="match status" value="1"/>
</dbReference>
<comment type="domain">
    <text evidence="12">The beta-hairpin motif is involved in DNA binding.</text>
</comment>
<dbReference type="RefSeq" id="WP_136536446.1">
    <property type="nucleotide sequence ID" value="NZ_STGY01000071.1"/>
</dbReference>
<reference evidence="17 18" key="2">
    <citation type="submission" date="2019-05" db="EMBL/GenBank/DDBJ databases">
        <title>Glycomyces buryatensis sp. nov.</title>
        <authorList>
            <person name="Nikitina E."/>
        </authorList>
    </citation>
    <scope>NUCLEOTIDE SEQUENCE [LARGE SCALE GENOMIC DNA]</scope>
    <source>
        <strain evidence="17 18">18</strain>
    </source>
</reference>
<dbReference type="PANTHER" id="PTHR24029:SF0">
    <property type="entry name" value="UVRABC SYSTEM PROTEIN B"/>
    <property type="match status" value="1"/>
</dbReference>
<feature type="domain" description="Helicase C-terminal" evidence="16">
    <location>
        <begin position="437"/>
        <end position="603"/>
    </location>
</feature>
<dbReference type="NCBIfam" id="NF003673">
    <property type="entry name" value="PRK05298.1"/>
    <property type="match status" value="1"/>
</dbReference>
<dbReference type="PANTHER" id="PTHR24029">
    <property type="entry name" value="UVRABC SYSTEM PROTEIN B"/>
    <property type="match status" value="1"/>
</dbReference>
<dbReference type="SMART" id="SM00487">
    <property type="entry name" value="DEXDc"/>
    <property type="match status" value="1"/>
</dbReference>
<gene>
    <name evidence="12 17" type="primary">uvrB</name>
    <name evidence="17" type="ORF">FAB82_20630</name>
</gene>
<comment type="similarity">
    <text evidence="2 12">Belongs to the UvrB family.</text>
</comment>
<evidence type="ECO:0000256" key="10">
    <source>
        <dbReference type="ARBA" id="ARBA00026033"/>
    </source>
</evidence>
<evidence type="ECO:0000256" key="13">
    <source>
        <dbReference type="SAM" id="Coils"/>
    </source>
</evidence>
<feature type="domain" description="UVR" evidence="14">
    <location>
        <begin position="642"/>
        <end position="677"/>
    </location>
</feature>
<dbReference type="InterPro" id="IPR036876">
    <property type="entry name" value="UVR_dom_sf"/>
</dbReference>
<dbReference type="InterPro" id="IPR041471">
    <property type="entry name" value="UvrB_inter"/>
</dbReference>
<keyword evidence="12" id="KW-0742">SOS response</keyword>
<organism evidence="17 18">
    <name type="scientific">Glycomyces buryatensis</name>
    <dbReference type="NCBI Taxonomy" id="2570927"/>
    <lineage>
        <taxon>Bacteria</taxon>
        <taxon>Bacillati</taxon>
        <taxon>Actinomycetota</taxon>
        <taxon>Actinomycetes</taxon>
        <taxon>Glycomycetales</taxon>
        <taxon>Glycomycetaceae</taxon>
        <taxon>Glycomyces</taxon>
    </lineage>
</organism>
<evidence type="ECO:0000259" key="16">
    <source>
        <dbReference type="PROSITE" id="PS51194"/>
    </source>
</evidence>
<keyword evidence="5 12" id="KW-0227">DNA damage</keyword>
<sequence length="686" mass="77911">MAFDIPRAEGRFEVVSEYEPAGDQPTAIADLTRRIDADERDVVLLGATGTGKSATSAWLIEQLQRPALVMAHNKTLAAQLAKEFRELLPNNAVEYYVSYYDYYQPEAYVAQTDTYIEKDASINEEVERLRHRATYSLLTRRDVVVVATVSAIYGLATPAEYLEQATEVAVGQEWDRDKLLRRLVDVQYARNDIAFTRGTFRVRGDTIEIIPAYEELAIRIEMFGDEIDRLYYLHPLTGEVVREADRILIFPGSHYATGNERMTRAIGAIEIELEQRLNELESQGKLLEAQRLRMRTVFDLENMKQTGTCNGIENYSRHIDGRPAGTPPHTLLDYFPSDFVTILDESHQTVPQIGAMSEGDASRKRNLVEHGFRLPSAQDNRPLNFDEFRERVGQTVYLSATPGKWELKQSGGQFVEQVIRPTGLVDPQVEVRPTKGQIDDLMYEIRERANKNERVLVTTLTKKMAEDLTEYFLDNGIRVQYLHSEVETLRRVELLGELRRGDFDVLVGINLLREGLDLPEVSLVAILDADKEGFLRSATSLIQTIGRAARNVSGTVLMYADNLTDSMKAALEETDRRREKQVAYNTEHGVDPQPLRKRIANIMEDLYDTAAETAALAKDDPWAELPDSKRDKGVAKVRSEIVKQLEERNEQMLAAARELRFEVAAAYRDEITDLKRELRQMDEAGA</sequence>
<dbReference type="EMBL" id="STGY01000071">
    <property type="protein sequence ID" value="THV36970.1"/>
    <property type="molecule type" value="Genomic_DNA"/>
</dbReference>
<comment type="subcellular location">
    <subcellularLocation>
        <location evidence="1 12">Cytoplasm</location>
    </subcellularLocation>
</comment>
<evidence type="ECO:0000256" key="11">
    <source>
        <dbReference type="ARBA" id="ARBA00029504"/>
    </source>
</evidence>
<evidence type="ECO:0000256" key="3">
    <source>
        <dbReference type="ARBA" id="ARBA00022490"/>
    </source>
</evidence>
<evidence type="ECO:0000256" key="5">
    <source>
        <dbReference type="ARBA" id="ARBA00022763"/>
    </source>
</evidence>
<dbReference type="Gene3D" id="3.40.50.300">
    <property type="entry name" value="P-loop containing nucleotide triphosphate hydrolases"/>
    <property type="match status" value="3"/>
</dbReference>
<proteinExistence type="inferred from homology"/>
<feature type="domain" description="Helicase ATP-binding" evidence="15">
    <location>
        <begin position="33"/>
        <end position="185"/>
    </location>
</feature>
<comment type="function">
    <text evidence="12">The UvrABC repair system catalyzes the recognition and processing of DNA lesions. A damage recognition complex composed of 2 UvrA and 2 UvrB subunits scans DNA for abnormalities. Upon binding of the UvrA(2)B(2) complex to a putative damaged site, the DNA wraps around one UvrB monomer. DNA wrap is dependent on ATP binding by UvrB and probably causes local melting of the DNA helix, facilitating insertion of UvrB beta-hairpin between the DNA strands. Then UvrB probes one DNA strand for the presence of a lesion. If a lesion is found the UvrA subunits dissociate and the UvrB-DNA preincision complex is formed. This complex is subsequently bound by UvrC and the second UvrB is released. If no lesion is found, the DNA wraps around the other UvrB subunit that will check the other stand for damage.</text>
</comment>
<dbReference type="AlphaFoldDB" id="A0A4S8PZ75"/>
<evidence type="ECO:0000259" key="14">
    <source>
        <dbReference type="PROSITE" id="PS50151"/>
    </source>
</evidence>
<dbReference type="GO" id="GO:0009432">
    <property type="term" value="P:SOS response"/>
    <property type="evidence" value="ECO:0007669"/>
    <property type="project" value="UniProtKB-UniRule"/>
</dbReference>
<dbReference type="SMART" id="SM00490">
    <property type="entry name" value="HELICc"/>
    <property type="match status" value="1"/>
</dbReference>
<dbReference type="Pfam" id="PF17757">
    <property type="entry name" value="UvrB_inter"/>
    <property type="match status" value="1"/>
</dbReference>
<dbReference type="InterPro" id="IPR006935">
    <property type="entry name" value="Helicase/UvrB_N"/>
</dbReference>
<evidence type="ECO:0000256" key="2">
    <source>
        <dbReference type="ARBA" id="ARBA00008533"/>
    </source>
</evidence>
<evidence type="ECO:0000256" key="8">
    <source>
        <dbReference type="ARBA" id="ARBA00022881"/>
    </source>
</evidence>
<dbReference type="GO" id="GO:0006289">
    <property type="term" value="P:nucleotide-excision repair"/>
    <property type="evidence" value="ECO:0007669"/>
    <property type="project" value="UniProtKB-UniRule"/>
</dbReference>
<keyword evidence="18" id="KW-1185">Reference proteome</keyword>
<comment type="subunit">
    <text evidence="10 12">Forms a heterotetramer with UvrA during the search for lesions. Interacts with UvrC in an incision complex.</text>
</comment>
<name>A0A4S8PZ75_9ACTN</name>
<dbReference type="CDD" id="cd17916">
    <property type="entry name" value="DEXHc_UvrB"/>
    <property type="match status" value="1"/>
</dbReference>
<dbReference type="CDD" id="cd18790">
    <property type="entry name" value="SF2_C_UvrB"/>
    <property type="match status" value="1"/>
</dbReference>
<evidence type="ECO:0000256" key="9">
    <source>
        <dbReference type="ARBA" id="ARBA00023204"/>
    </source>
</evidence>
<keyword evidence="13" id="KW-0175">Coiled coil</keyword>
<dbReference type="InterPro" id="IPR024759">
    <property type="entry name" value="UvrB_YAD/RRR_dom"/>
</dbReference>
<dbReference type="SUPFAM" id="SSF52540">
    <property type="entry name" value="P-loop containing nucleoside triphosphate hydrolases"/>
    <property type="match status" value="2"/>
</dbReference>
<dbReference type="Pfam" id="PF04851">
    <property type="entry name" value="ResIII"/>
    <property type="match status" value="1"/>
</dbReference>
<feature type="coiled-coil region" evidence="13">
    <location>
        <begin position="642"/>
        <end position="684"/>
    </location>
</feature>
<evidence type="ECO:0000313" key="18">
    <source>
        <dbReference type="Proteomes" id="UP000308760"/>
    </source>
</evidence>
<comment type="caution">
    <text evidence="17">The sequence shown here is derived from an EMBL/GenBank/DDBJ whole genome shotgun (WGS) entry which is preliminary data.</text>
</comment>
<dbReference type="Proteomes" id="UP000308760">
    <property type="component" value="Unassembled WGS sequence"/>
</dbReference>